<dbReference type="PANTHER" id="PTHR23244:SF498">
    <property type="entry name" value="C2 DOMAIN-CONTAINING PROTEIN"/>
    <property type="match status" value="1"/>
</dbReference>
<sequence length="514" mass="54916">MLRARSSGAAVRWPMLIALTVACADPTAPTRPHAFPETGPRHSTATASSSAFAFLPPISPAATAPSTLDSDARPTVDVCVAGTDGGCGTVVASFTFGSGERDVRLDAASQQYIANWKTKQCVQGPCTLSTDPAYRIRVRTAARGEIGSIDVRLIDGSAKATGGAGVATFQNGSTVPIKFWIAKTTSTWAMRAASPASGGQRVSAVYVGEDNAVFALYSIPYETSPFTVWRFDLTTDAWRAIPADGLPDGLQTRQLVHDPTRHELLTFEEGLGPVWALPETGGTWHRLSPWPWASAYNGPVAFWHPGVQRLAFFGGYGFFTWHNDLWSYDRSNATWIQLAQSSLRPMPRFGDAAGIDETGGALFLGGGQGYPTGSQFDGALTPNDLWRLDFATNAWTQVLPNDPTREATFIGAALDVVPEANAVYRFGGLAPLPPNRNGSVWEVHPDLSSARNVLERLDLATPLSGWRPVTARGAAPSARWSGGLFYDPPRHRLLVVGGSTTAGAVLDVYSIGLP</sequence>
<dbReference type="EMBL" id="CP007128">
    <property type="protein sequence ID" value="AHG89227.1"/>
    <property type="molecule type" value="Genomic_DNA"/>
</dbReference>
<name>W0RFN7_9BACT</name>
<evidence type="ECO:0008006" key="4">
    <source>
        <dbReference type="Google" id="ProtNLM"/>
    </source>
</evidence>
<reference evidence="2 3" key="1">
    <citation type="journal article" date="2014" name="Genome Announc.">
        <title>Genome Sequence and Methylome of Soil Bacterium Gemmatirosa kalamazoonensis KBS708T, a Member of the Rarely Cultivated Gemmatimonadetes Phylum.</title>
        <authorList>
            <person name="Debruyn J.M."/>
            <person name="Radosevich M."/>
            <person name="Wommack K.E."/>
            <person name="Polson S.W."/>
            <person name="Hauser L.J."/>
            <person name="Fawaz M.N."/>
            <person name="Korlach J."/>
            <person name="Tsai Y.C."/>
        </authorList>
    </citation>
    <scope>NUCLEOTIDE SEQUENCE [LARGE SCALE GENOMIC DNA]</scope>
    <source>
        <strain evidence="2 3">KBS708</strain>
    </source>
</reference>
<dbReference type="PROSITE" id="PS51257">
    <property type="entry name" value="PROKAR_LIPOPROTEIN"/>
    <property type="match status" value="1"/>
</dbReference>
<proteinExistence type="predicted"/>
<dbReference type="KEGG" id="gba:J421_1690"/>
<gene>
    <name evidence="2" type="ORF">J421_1690</name>
</gene>
<dbReference type="InterPro" id="IPR015915">
    <property type="entry name" value="Kelch-typ_b-propeller"/>
</dbReference>
<dbReference type="PANTHER" id="PTHR23244">
    <property type="entry name" value="KELCH REPEAT DOMAIN"/>
    <property type="match status" value="1"/>
</dbReference>
<organism evidence="2 3">
    <name type="scientific">Gemmatirosa kalamazoonensis</name>
    <dbReference type="NCBI Taxonomy" id="861299"/>
    <lineage>
        <taxon>Bacteria</taxon>
        <taxon>Pseudomonadati</taxon>
        <taxon>Gemmatimonadota</taxon>
        <taxon>Gemmatimonadia</taxon>
        <taxon>Gemmatimonadales</taxon>
        <taxon>Gemmatimonadaceae</taxon>
        <taxon>Gemmatirosa</taxon>
    </lineage>
</organism>
<dbReference type="HOGENOM" id="CLU_529723_0_0_0"/>
<evidence type="ECO:0000256" key="1">
    <source>
        <dbReference type="SAM" id="SignalP"/>
    </source>
</evidence>
<keyword evidence="3" id="KW-1185">Reference proteome</keyword>
<evidence type="ECO:0000313" key="2">
    <source>
        <dbReference type="EMBL" id="AHG89227.1"/>
    </source>
</evidence>
<dbReference type="Proteomes" id="UP000019151">
    <property type="component" value="Chromosome"/>
</dbReference>
<dbReference type="InParanoid" id="W0RFN7"/>
<evidence type="ECO:0000313" key="3">
    <source>
        <dbReference type="Proteomes" id="UP000019151"/>
    </source>
</evidence>
<dbReference type="Gene3D" id="2.120.10.80">
    <property type="entry name" value="Kelch-type beta propeller"/>
    <property type="match status" value="2"/>
</dbReference>
<feature type="signal peptide" evidence="1">
    <location>
        <begin position="1"/>
        <end position="24"/>
    </location>
</feature>
<keyword evidence="1" id="KW-0732">Signal</keyword>
<dbReference type="SUPFAM" id="SSF117281">
    <property type="entry name" value="Kelch motif"/>
    <property type="match status" value="1"/>
</dbReference>
<protein>
    <recommendedName>
        <fullName evidence="4">Kelch repeat type 1-containing protein</fullName>
    </recommendedName>
</protein>
<accession>W0RFN7</accession>
<feature type="chain" id="PRO_5004794052" description="Kelch repeat type 1-containing protein" evidence="1">
    <location>
        <begin position="25"/>
        <end position="514"/>
    </location>
</feature>
<dbReference type="AlphaFoldDB" id="W0RFN7"/>